<gene>
    <name evidence="2" type="ORF">SAMN05661093_02020</name>
</gene>
<dbReference type="InterPro" id="IPR050490">
    <property type="entry name" value="Bact_solute-bd_prot1"/>
</dbReference>
<dbReference type="PROSITE" id="PS51257">
    <property type="entry name" value="PROKAR_LIPOPROTEIN"/>
    <property type="match status" value="1"/>
</dbReference>
<feature type="chain" id="PRO_5012825441" evidence="1">
    <location>
        <begin position="23"/>
        <end position="412"/>
    </location>
</feature>
<dbReference type="Gene3D" id="3.40.190.10">
    <property type="entry name" value="Periplasmic binding protein-like II"/>
    <property type="match status" value="1"/>
</dbReference>
<evidence type="ECO:0000313" key="3">
    <source>
        <dbReference type="Proteomes" id="UP000192674"/>
    </source>
</evidence>
<name>A0A1Y5XD11_KIBAR</name>
<dbReference type="OrthoDB" id="1650177at2"/>
<evidence type="ECO:0000313" key="2">
    <source>
        <dbReference type="EMBL" id="SMC85115.1"/>
    </source>
</evidence>
<dbReference type="SUPFAM" id="SSF53850">
    <property type="entry name" value="Periplasmic binding protein-like II"/>
    <property type="match status" value="1"/>
</dbReference>
<reference evidence="2 3" key="1">
    <citation type="submission" date="2017-04" db="EMBL/GenBank/DDBJ databases">
        <authorList>
            <person name="Afonso C.L."/>
            <person name="Miller P.J."/>
            <person name="Scott M.A."/>
            <person name="Spackman E."/>
            <person name="Goraichik I."/>
            <person name="Dimitrov K.M."/>
            <person name="Suarez D.L."/>
            <person name="Swayne D.E."/>
        </authorList>
    </citation>
    <scope>NUCLEOTIDE SEQUENCE [LARGE SCALE GENOMIC DNA]</scope>
    <source>
        <strain evidence="2 3">DSM 43828</strain>
    </source>
</reference>
<feature type="signal peptide" evidence="1">
    <location>
        <begin position="1"/>
        <end position="22"/>
    </location>
</feature>
<dbReference type="InterPro" id="IPR006059">
    <property type="entry name" value="SBP"/>
</dbReference>
<accession>A0A1Y5XD11</accession>
<evidence type="ECO:0000256" key="1">
    <source>
        <dbReference type="SAM" id="SignalP"/>
    </source>
</evidence>
<keyword evidence="3" id="KW-1185">Reference proteome</keyword>
<dbReference type="Proteomes" id="UP000192674">
    <property type="component" value="Unassembled WGS sequence"/>
</dbReference>
<dbReference type="RefSeq" id="WP_084425754.1">
    <property type="nucleotide sequence ID" value="NZ_FWXV01000002.1"/>
</dbReference>
<proteinExistence type="predicted"/>
<dbReference type="PANTHER" id="PTHR43649:SF12">
    <property type="entry name" value="DIACETYLCHITOBIOSE BINDING PROTEIN DASA"/>
    <property type="match status" value="1"/>
</dbReference>
<keyword evidence="1" id="KW-0732">Signal</keyword>
<dbReference type="PANTHER" id="PTHR43649">
    <property type="entry name" value="ARABINOSE-BINDING PROTEIN-RELATED"/>
    <property type="match status" value="1"/>
</dbReference>
<sequence>MRVALLALLLLVAGCSSSTGNAEVNLRMTVWTSEKSQLALFDEIANEYRQAHPNVKSITFDVVPFDRYNTALTTQLAGSNPPDLAWILERDAPDFVESKALVNLSPVLKNAEELTPASTKLWQKNGELYAYPFSTSPFGMFYNKDLFGQAGITETPEQAQAAGRWTWDTAMQMAAKVASSTGKSGLVIRDFEYKTWVTLASVWRGFGADAWPADGKACGFSSPEMLTAMRFLHKAIFTDKALPGPGTTADFFAGQSGMTVAQISRAGLLKEKPFQWGIVPLPAGPKANAQVIGQAGIGVPVKGKQKEAAADFLAFFTNPANSAKLSQFFPPARESLINAQSLAKVSPLFSAEQLQDVVVNGIKTGEVLPAHTNSAKINSLVQSALDPLWKPDADVQTVLDGVCKAINPVLSQ</sequence>
<protein>
    <submittedName>
        <fullName evidence="2">Carbohydrate ABC transporter substrate-binding protein, CUT1 family</fullName>
    </submittedName>
</protein>
<dbReference type="EMBL" id="FWXV01000002">
    <property type="protein sequence ID" value="SMC85115.1"/>
    <property type="molecule type" value="Genomic_DNA"/>
</dbReference>
<organism evidence="2 3">
    <name type="scientific">Kibdelosporangium aridum</name>
    <dbReference type="NCBI Taxonomy" id="2030"/>
    <lineage>
        <taxon>Bacteria</taxon>
        <taxon>Bacillati</taxon>
        <taxon>Actinomycetota</taxon>
        <taxon>Actinomycetes</taxon>
        <taxon>Pseudonocardiales</taxon>
        <taxon>Pseudonocardiaceae</taxon>
        <taxon>Kibdelosporangium</taxon>
    </lineage>
</organism>
<dbReference type="Pfam" id="PF01547">
    <property type="entry name" value="SBP_bac_1"/>
    <property type="match status" value="1"/>
</dbReference>
<dbReference type="AlphaFoldDB" id="A0A1Y5XD11"/>
<dbReference type="CDD" id="cd13585">
    <property type="entry name" value="PBP2_TMBP_like"/>
    <property type="match status" value="1"/>
</dbReference>